<feature type="compositionally biased region" description="Polar residues" evidence="1">
    <location>
        <begin position="70"/>
        <end position="94"/>
    </location>
</feature>
<organism evidence="2">
    <name type="scientific">Tanacetum cinerariifolium</name>
    <name type="common">Dalmatian daisy</name>
    <name type="synonym">Chrysanthemum cinerariifolium</name>
    <dbReference type="NCBI Taxonomy" id="118510"/>
    <lineage>
        <taxon>Eukaryota</taxon>
        <taxon>Viridiplantae</taxon>
        <taxon>Streptophyta</taxon>
        <taxon>Embryophyta</taxon>
        <taxon>Tracheophyta</taxon>
        <taxon>Spermatophyta</taxon>
        <taxon>Magnoliopsida</taxon>
        <taxon>eudicotyledons</taxon>
        <taxon>Gunneridae</taxon>
        <taxon>Pentapetalae</taxon>
        <taxon>asterids</taxon>
        <taxon>campanulids</taxon>
        <taxon>Asterales</taxon>
        <taxon>Asteraceae</taxon>
        <taxon>Asteroideae</taxon>
        <taxon>Anthemideae</taxon>
        <taxon>Anthemidinae</taxon>
        <taxon>Tanacetum</taxon>
    </lineage>
</organism>
<comment type="caution">
    <text evidence="2">The sequence shown here is derived from an EMBL/GenBank/DDBJ whole genome shotgun (WGS) entry which is preliminary data.</text>
</comment>
<protein>
    <submittedName>
        <fullName evidence="2">Uncharacterized protein</fullName>
    </submittedName>
</protein>
<evidence type="ECO:0000256" key="1">
    <source>
        <dbReference type="SAM" id="MobiDB-lite"/>
    </source>
</evidence>
<feature type="region of interest" description="Disordered" evidence="1">
    <location>
        <begin position="70"/>
        <end position="101"/>
    </location>
</feature>
<accession>A0A6L2JP16</accession>
<name>A0A6L2JP16_TANCI</name>
<dbReference type="AlphaFoldDB" id="A0A6L2JP16"/>
<reference evidence="2" key="1">
    <citation type="journal article" date="2019" name="Sci. Rep.">
        <title>Draft genome of Tanacetum cinerariifolium, the natural source of mosquito coil.</title>
        <authorList>
            <person name="Yamashiro T."/>
            <person name="Shiraishi A."/>
            <person name="Satake H."/>
            <person name="Nakayama K."/>
        </authorList>
    </citation>
    <scope>NUCLEOTIDE SEQUENCE</scope>
</reference>
<evidence type="ECO:0000313" key="2">
    <source>
        <dbReference type="EMBL" id="GEU37635.1"/>
    </source>
</evidence>
<gene>
    <name evidence="2" type="ORF">Tci_009613</name>
</gene>
<sequence length="101" mass="11364">MYKIDLVTLAPKDKNNREMYIYYLKHTMEQAAILKEIAEQARSLNPLDSASYSACNYVKLIQELLGVNPSTSASVSKRSGNTKNDRIPQTPSNNEKNKVEA</sequence>
<proteinExistence type="predicted"/>
<dbReference type="EMBL" id="BKCJ010000953">
    <property type="protein sequence ID" value="GEU37635.1"/>
    <property type="molecule type" value="Genomic_DNA"/>
</dbReference>